<dbReference type="PANTHER" id="PTHR24056">
    <property type="entry name" value="CELL DIVISION PROTEIN KINASE"/>
    <property type="match status" value="1"/>
</dbReference>
<dbReference type="SMART" id="SM00220">
    <property type="entry name" value="S_TKc"/>
    <property type="match status" value="1"/>
</dbReference>
<keyword evidence="4" id="KW-0808">Transferase</keyword>
<reference evidence="12 13" key="1">
    <citation type="submission" date="2021-02" db="EMBL/GenBank/DDBJ databases">
        <title>Pan-genome distribution and transcriptional activeness of fungal secondary metabolism genes in Aspergillus section Fumigati.</title>
        <authorList>
            <person name="Takahashi H."/>
            <person name="Umemura M."/>
            <person name="Ninomiya A."/>
            <person name="Kusuya Y."/>
            <person name="Urayama S."/>
            <person name="Shimizu M."/>
            <person name="Watanabe A."/>
            <person name="Kamei K."/>
            <person name="Yaguchi T."/>
            <person name="Hagiwara D."/>
        </authorList>
    </citation>
    <scope>NUCLEOTIDE SEQUENCE [LARGE SCALE GENOMIC DNA]</scope>
    <source>
        <strain evidence="12 13">IFM 47045</strain>
    </source>
</reference>
<evidence type="ECO:0000256" key="2">
    <source>
        <dbReference type="ARBA" id="ARBA00012425"/>
    </source>
</evidence>
<dbReference type="GO" id="GO:0005634">
    <property type="term" value="C:nucleus"/>
    <property type="evidence" value="ECO:0007669"/>
    <property type="project" value="TreeGrafter"/>
</dbReference>
<dbReference type="Gene3D" id="3.30.200.20">
    <property type="entry name" value="Phosphorylase Kinase, domain 1"/>
    <property type="match status" value="1"/>
</dbReference>
<protein>
    <recommendedName>
        <fullName evidence="2">cyclin-dependent kinase</fullName>
        <ecNumber evidence="2">2.7.11.22</ecNumber>
    </recommendedName>
</protein>
<evidence type="ECO:0000256" key="9">
    <source>
        <dbReference type="ARBA" id="ARBA00048367"/>
    </source>
</evidence>
<dbReference type="EMBL" id="BOPL01000001">
    <property type="protein sequence ID" value="GIJ98737.1"/>
    <property type="molecule type" value="Genomic_DNA"/>
</dbReference>
<dbReference type="GeneID" id="66928839"/>
<dbReference type="InterPro" id="IPR008271">
    <property type="entry name" value="Ser/Thr_kinase_AS"/>
</dbReference>
<feature type="compositionally biased region" description="Low complexity" evidence="10">
    <location>
        <begin position="79"/>
        <end position="94"/>
    </location>
</feature>
<proteinExistence type="inferred from homology"/>
<feature type="compositionally biased region" description="Basic and acidic residues" evidence="10">
    <location>
        <begin position="410"/>
        <end position="420"/>
    </location>
</feature>
<evidence type="ECO:0000256" key="5">
    <source>
        <dbReference type="ARBA" id="ARBA00022741"/>
    </source>
</evidence>
<evidence type="ECO:0000259" key="11">
    <source>
        <dbReference type="PROSITE" id="PS50011"/>
    </source>
</evidence>
<keyword evidence="6" id="KW-0418">Kinase</keyword>
<dbReference type="GO" id="GO:0004693">
    <property type="term" value="F:cyclin-dependent protein serine/threonine kinase activity"/>
    <property type="evidence" value="ECO:0007669"/>
    <property type="project" value="UniProtKB-EC"/>
</dbReference>
<feature type="compositionally biased region" description="Basic and acidic residues" evidence="10">
    <location>
        <begin position="23"/>
        <end position="45"/>
    </location>
</feature>
<evidence type="ECO:0000313" key="13">
    <source>
        <dbReference type="Proteomes" id="UP000710440"/>
    </source>
</evidence>
<accession>A0A9P3F281</accession>
<feature type="region of interest" description="Disordered" evidence="10">
    <location>
        <begin position="410"/>
        <end position="478"/>
    </location>
</feature>
<name>A0A9P3F281_ASPVI</name>
<keyword evidence="13" id="KW-1185">Reference proteome</keyword>
<keyword evidence="3" id="KW-0723">Serine/threonine-protein kinase</keyword>
<dbReference type="RefSeq" id="XP_043121924.1">
    <property type="nucleotide sequence ID" value="XM_043265989.1"/>
</dbReference>
<evidence type="ECO:0000256" key="3">
    <source>
        <dbReference type="ARBA" id="ARBA00022527"/>
    </source>
</evidence>
<keyword evidence="7" id="KW-0067">ATP-binding</keyword>
<feature type="region of interest" description="Disordered" evidence="10">
    <location>
        <begin position="1"/>
        <end position="103"/>
    </location>
</feature>
<dbReference type="InterPro" id="IPR000719">
    <property type="entry name" value="Prot_kinase_dom"/>
</dbReference>
<evidence type="ECO:0000256" key="4">
    <source>
        <dbReference type="ARBA" id="ARBA00022679"/>
    </source>
</evidence>
<feature type="compositionally biased region" description="Basic and acidic residues" evidence="10">
    <location>
        <begin position="438"/>
        <end position="447"/>
    </location>
</feature>
<dbReference type="EC" id="2.7.11.22" evidence="2"/>
<evidence type="ECO:0000256" key="6">
    <source>
        <dbReference type="ARBA" id="ARBA00022777"/>
    </source>
</evidence>
<comment type="catalytic activity">
    <reaction evidence="9">
        <text>L-seryl-[protein] + ATP = O-phospho-L-seryl-[protein] + ADP + H(+)</text>
        <dbReference type="Rhea" id="RHEA:17989"/>
        <dbReference type="Rhea" id="RHEA-COMP:9863"/>
        <dbReference type="Rhea" id="RHEA-COMP:11604"/>
        <dbReference type="ChEBI" id="CHEBI:15378"/>
        <dbReference type="ChEBI" id="CHEBI:29999"/>
        <dbReference type="ChEBI" id="CHEBI:30616"/>
        <dbReference type="ChEBI" id="CHEBI:83421"/>
        <dbReference type="ChEBI" id="CHEBI:456216"/>
        <dbReference type="EC" id="2.7.11.22"/>
    </reaction>
</comment>
<dbReference type="InterPro" id="IPR045267">
    <property type="entry name" value="CDK11/PITSLRE_STKc"/>
</dbReference>
<comment type="similarity">
    <text evidence="1">Belongs to the protein kinase superfamily. CMGC Ser/Thr protein kinase family. CDC2/CDKX subfamily.</text>
</comment>
<dbReference type="Gene3D" id="1.10.510.10">
    <property type="entry name" value="Transferase(Phosphotransferase) domain 1"/>
    <property type="match status" value="1"/>
</dbReference>
<dbReference type="FunFam" id="3.30.200.20:FF:000054">
    <property type="entry name" value="Cyclin-dependent kinase 11B"/>
    <property type="match status" value="1"/>
</dbReference>
<dbReference type="GO" id="GO:0005524">
    <property type="term" value="F:ATP binding"/>
    <property type="evidence" value="ECO:0007669"/>
    <property type="project" value="UniProtKB-KW"/>
</dbReference>
<dbReference type="OrthoDB" id="1732493at2759"/>
<dbReference type="AlphaFoldDB" id="A0A9P3F281"/>
<feature type="domain" description="Protein kinase" evidence="11">
    <location>
        <begin position="118"/>
        <end position="410"/>
    </location>
</feature>
<dbReference type="InterPro" id="IPR050108">
    <property type="entry name" value="CDK"/>
</dbReference>
<keyword evidence="5" id="KW-0547">Nucleotide-binding</keyword>
<evidence type="ECO:0000256" key="10">
    <source>
        <dbReference type="SAM" id="MobiDB-lite"/>
    </source>
</evidence>
<feature type="compositionally biased region" description="Low complexity" evidence="10">
    <location>
        <begin position="46"/>
        <end position="57"/>
    </location>
</feature>
<dbReference type="PANTHER" id="PTHR24056:SF107">
    <property type="entry name" value="CYCLIN-DEPENDENT KINASE 11A-RELATED"/>
    <property type="match status" value="1"/>
</dbReference>
<dbReference type="InterPro" id="IPR011009">
    <property type="entry name" value="Kinase-like_dom_sf"/>
</dbReference>
<evidence type="ECO:0000313" key="12">
    <source>
        <dbReference type="EMBL" id="GIJ98737.1"/>
    </source>
</evidence>
<dbReference type="PROSITE" id="PS50011">
    <property type="entry name" value="PROTEIN_KINASE_DOM"/>
    <property type="match status" value="1"/>
</dbReference>
<dbReference type="SUPFAM" id="SSF56112">
    <property type="entry name" value="Protein kinase-like (PK-like)"/>
    <property type="match status" value="1"/>
</dbReference>
<comment type="catalytic activity">
    <reaction evidence="8">
        <text>L-threonyl-[protein] + ATP = O-phospho-L-threonyl-[protein] + ADP + H(+)</text>
        <dbReference type="Rhea" id="RHEA:46608"/>
        <dbReference type="Rhea" id="RHEA-COMP:11060"/>
        <dbReference type="Rhea" id="RHEA-COMP:11605"/>
        <dbReference type="ChEBI" id="CHEBI:15378"/>
        <dbReference type="ChEBI" id="CHEBI:30013"/>
        <dbReference type="ChEBI" id="CHEBI:30616"/>
        <dbReference type="ChEBI" id="CHEBI:61977"/>
        <dbReference type="ChEBI" id="CHEBI:456216"/>
        <dbReference type="EC" id="2.7.11.22"/>
    </reaction>
</comment>
<evidence type="ECO:0000256" key="1">
    <source>
        <dbReference type="ARBA" id="ARBA00006485"/>
    </source>
</evidence>
<dbReference type="GO" id="GO:0007346">
    <property type="term" value="P:regulation of mitotic cell cycle"/>
    <property type="evidence" value="ECO:0007669"/>
    <property type="project" value="TreeGrafter"/>
</dbReference>
<organism evidence="12 13">
    <name type="scientific">Aspergillus viridinutans</name>
    <dbReference type="NCBI Taxonomy" id="75553"/>
    <lineage>
        <taxon>Eukaryota</taxon>
        <taxon>Fungi</taxon>
        <taxon>Dikarya</taxon>
        <taxon>Ascomycota</taxon>
        <taxon>Pezizomycotina</taxon>
        <taxon>Eurotiomycetes</taxon>
        <taxon>Eurotiomycetidae</taxon>
        <taxon>Eurotiales</taxon>
        <taxon>Aspergillaceae</taxon>
        <taxon>Aspergillus</taxon>
        <taxon>Aspergillus subgen. Fumigati</taxon>
    </lineage>
</organism>
<evidence type="ECO:0000256" key="7">
    <source>
        <dbReference type="ARBA" id="ARBA00022840"/>
    </source>
</evidence>
<dbReference type="Pfam" id="PF00069">
    <property type="entry name" value="Pkinase"/>
    <property type="match status" value="1"/>
</dbReference>
<dbReference type="PROSITE" id="PS00108">
    <property type="entry name" value="PROTEIN_KINASE_ST"/>
    <property type="match status" value="1"/>
</dbReference>
<sequence>MSAPSKSRWAAEDPEEDAILAQRKREKEEKKRAKAEKQRQLEEQARLQTAQATLQQQGDALNGDSEAPPKKRRRLSNEQSQPSAASGSAAKAPAEQTRSTLLRFPGPEWGPCRLVDNFERLNHIEEGSYGWVSRARDITTGEVVALKKLKMENSPDGFPVTGLREIQTLLEARHTSIVYLREIVMGTKMDDVFLVMDFLEHDLKTLLDDMREPFLPSEIKTLMLQILSGLEFLHSHWIMHRDLKTSNLLMNNRGEIKIADFGMARYYGDPPPKLTQLVVTLWYRSPELLLGAEKYGPEIDMWSIGCIFGELLTKEPLLQGKNEVDQVSKIFALTGPPTQQTWPGFRSLPNAKSLRLPPTSSSGPTETPPLLPRSKFPFLTNAGLRLLSSLLALNPSVRPTAQDCLSHKYFREDPRPKPKEMFPTFPSKAGMERRRRRETPEAPKRGQEAPALDFASVFGGQSSGDTGETGAGFTLRLG</sequence>
<evidence type="ECO:0000256" key="8">
    <source>
        <dbReference type="ARBA" id="ARBA00047811"/>
    </source>
</evidence>
<comment type="caution">
    <text evidence="12">The sequence shown here is derived from an EMBL/GenBank/DDBJ whole genome shotgun (WGS) entry which is preliminary data.</text>
</comment>
<gene>
    <name evidence="12" type="ORF">Aspvir_000857</name>
</gene>
<feature type="region of interest" description="Disordered" evidence="10">
    <location>
        <begin position="342"/>
        <end position="372"/>
    </location>
</feature>
<feature type="compositionally biased region" description="Low complexity" evidence="10">
    <location>
        <begin position="356"/>
        <end position="365"/>
    </location>
</feature>
<dbReference type="CDD" id="cd07843">
    <property type="entry name" value="STKc_CDC2L1"/>
    <property type="match status" value="1"/>
</dbReference>
<dbReference type="Proteomes" id="UP000710440">
    <property type="component" value="Unassembled WGS sequence"/>
</dbReference>
<dbReference type="FunFam" id="1.10.510.10:FF:000211">
    <property type="entry name" value="Cyclin-dependent kinase G-2"/>
    <property type="match status" value="1"/>
</dbReference>